<dbReference type="RefSeq" id="WP_079667247.1">
    <property type="nucleotide sequence ID" value="NZ_FUYZ01000006.1"/>
</dbReference>
<evidence type="ECO:0000256" key="2">
    <source>
        <dbReference type="ARBA" id="ARBA00022603"/>
    </source>
</evidence>
<keyword evidence="4" id="KW-0949">S-adenosyl-L-methionine</keyword>
<dbReference type="STRING" id="619805.SAMN05660477_02017"/>
<dbReference type="Pfam" id="PF05724">
    <property type="entry name" value="TPMT"/>
    <property type="match status" value="1"/>
</dbReference>
<dbReference type="Gene3D" id="3.40.50.150">
    <property type="entry name" value="Vaccinia Virus protein VP39"/>
    <property type="match status" value="1"/>
</dbReference>
<dbReference type="PROSITE" id="PS51585">
    <property type="entry name" value="SAM_MT_TPMT"/>
    <property type="match status" value="1"/>
</dbReference>
<evidence type="ECO:0000313" key="5">
    <source>
        <dbReference type="EMBL" id="SKB94819.1"/>
    </source>
</evidence>
<name>A0A1T5FF67_9FLAO</name>
<proteinExistence type="predicted"/>
<dbReference type="GO" id="GO:0032259">
    <property type="term" value="P:methylation"/>
    <property type="evidence" value="ECO:0007669"/>
    <property type="project" value="UniProtKB-KW"/>
</dbReference>
<dbReference type="Proteomes" id="UP000191112">
    <property type="component" value="Unassembled WGS sequence"/>
</dbReference>
<keyword evidence="1" id="KW-0597">Phosphoprotein</keyword>
<keyword evidence="6" id="KW-1185">Reference proteome</keyword>
<dbReference type="PANTHER" id="PTHR32183:SF11">
    <property type="entry name" value="THIOL METHYLTRANSFERASE 2-RELATED"/>
    <property type="match status" value="1"/>
</dbReference>
<reference evidence="5 6" key="1">
    <citation type="submission" date="2017-02" db="EMBL/GenBank/DDBJ databases">
        <authorList>
            <person name="Peterson S.W."/>
        </authorList>
    </citation>
    <scope>NUCLEOTIDE SEQUENCE [LARGE SCALE GENOMIC DNA]</scope>
    <source>
        <strain evidence="5 6">DSM 22323</strain>
    </source>
</reference>
<dbReference type="AlphaFoldDB" id="A0A1T5FF67"/>
<gene>
    <name evidence="5" type="ORF">SAMN05660477_02017</name>
</gene>
<keyword evidence="2 5" id="KW-0489">Methyltransferase</keyword>
<sequence length="214" mass="24718">MNTEENKNQDLKCCVTQCDLPLDKKYWDTRWENQETAWDVGYASPVITDYMDKIEDKNISILIPGCGNAYEAEYLLKNGFQNITLIDIAPKAVEILQSKFRNDPQIKVILGDFFEHQGQYDLMLEQTFFCAIPPSMRENYAKKSAELLQPNGKIVGVMFDTVFEHQGPPFGGCPCEYKPIFEPYFKIKKMEECYNSIPPRKGSEIFVELEVIKK</sequence>
<dbReference type="CDD" id="cd02440">
    <property type="entry name" value="AdoMet_MTases"/>
    <property type="match status" value="1"/>
</dbReference>
<keyword evidence="3 5" id="KW-0808">Transferase</keyword>
<accession>A0A1T5FF67</accession>
<dbReference type="OrthoDB" id="9778208at2"/>
<dbReference type="InterPro" id="IPR029063">
    <property type="entry name" value="SAM-dependent_MTases_sf"/>
</dbReference>
<evidence type="ECO:0000256" key="3">
    <source>
        <dbReference type="ARBA" id="ARBA00022679"/>
    </source>
</evidence>
<dbReference type="SUPFAM" id="SSF53335">
    <property type="entry name" value="S-adenosyl-L-methionine-dependent methyltransferases"/>
    <property type="match status" value="1"/>
</dbReference>
<dbReference type="GO" id="GO:0008757">
    <property type="term" value="F:S-adenosylmethionine-dependent methyltransferase activity"/>
    <property type="evidence" value="ECO:0007669"/>
    <property type="project" value="InterPro"/>
</dbReference>
<protein>
    <submittedName>
        <fullName evidence="5">Thiopurine S-methyltransferase (TPMT)</fullName>
    </submittedName>
</protein>
<organism evidence="5 6">
    <name type="scientific">Soonwooa buanensis</name>
    <dbReference type="NCBI Taxonomy" id="619805"/>
    <lineage>
        <taxon>Bacteria</taxon>
        <taxon>Pseudomonadati</taxon>
        <taxon>Bacteroidota</taxon>
        <taxon>Flavobacteriia</taxon>
        <taxon>Flavobacteriales</taxon>
        <taxon>Weeksellaceae</taxon>
        <taxon>Chryseobacterium group</taxon>
        <taxon>Soonwooa</taxon>
    </lineage>
</organism>
<dbReference type="EMBL" id="FUYZ01000006">
    <property type="protein sequence ID" value="SKB94819.1"/>
    <property type="molecule type" value="Genomic_DNA"/>
</dbReference>
<evidence type="ECO:0000256" key="1">
    <source>
        <dbReference type="ARBA" id="ARBA00022553"/>
    </source>
</evidence>
<evidence type="ECO:0000256" key="4">
    <source>
        <dbReference type="ARBA" id="ARBA00022691"/>
    </source>
</evidence>
<dbReference type="InterPro" id="IPR008854">
    <property type="entry name" value="TPMT"/>
</dbReference>
<evidence type="ECO:0000313" key="6">
    <source>
        <dbReference type="Proteomes" id="UP000191112"/>
    </source>
</evidence>
<dbReference type="PANTHER" id="PTHR32183">
    <property type="match status" value="1"/>
</dbReference>